<accession>A0A0E9PGE5</accession>
<name>A0A0E9PGE5_ANGAN</name>
<reference evidence="1" key="1">
    <citation type="submission" date="2014-11" db="EMBL/GenBank/DDBJ databases">
        <authorList>
            <person name="Amaro Gonzalez C."/>
        </authorList>
    </citation>
    <scope>NUCLEOTIDE SEQUENCE</scope>
</reference>
<organism evidence="1">
    <name type="scientific">Anguilla anguilla</name>
    <name type="common">European freshwater eel</name>
    <name type="synonym">Muraena anguilla</name>
    <dbReference type="NCBI Taxonomy" id="7936"/>
    <lineage>
        <taxon>Eukaryota</taxon>
        <taxon>Metazoa</taxon>
        <taxon>Chordata</taxon>
        <taxon>Craniata</taxon>
        <taxon>Vertebrata</taxon>
        <taxon>Euteleostomi</taxon>
        <taxon>Actinopterygii</taxon>
        <taxon>Neopterygii</taxon>
        <taxon>Teleostei</taxon>
        <taxon>Anguilliformes</taxon>
        <taxon>Anguillidae</taxon>
        <taxon>Anguilla</taxon>
    </lineage>
</organism>
<sequence length="35" mass="4177">MRSTNKAFFYTKLERKGFLHFRLFDPSFTGLHPGE</sequence>
<reference evidence="1" key="2">
    <citation type="journal article" date="2015" name="Fish Shellfish Immunol.">
        <title>Early steps in the European eel (Anguilla anguilla)-Vibrio vulnificus interaction in the gills: Role of the RtxA13 toxin.</title>
        <authorList>
            <person name="Callol A."/>
            <person name="Pajuelo D."/>
            <person name="Ebbesson L."/>
            <person name="Teles M."/>
            <person name="MacKenzie S."/>
            <person name="Amaro C."/>
        </authorList>
    </citation>
    <scope>NUCLEOTIDE SEQUENCE</scope>
</reference>
<proteinExistence type="predicted"/>
<dbReference type="EMBL" id="GBXM01105260">
    <property type="protein sequence ID" value="JAH03317.1"/>
    <property type="molecule type" value="Transcribed_RNA"/>
</dbReference>
<evidence type="ECO:0000313" key="1">
    <source>
        <dbReference type="EMBL" id="JAH03317.1"/>
    </source>
</evidence>
<protein>
    <submittedName>
        <fullName evidence="1">Uncharacterized protein</fullName>
    </submittedName>
</protein>
<dbReference type="AlphaFoldDB" id="A0A0E9PGE5"/>